<reference evidence="10 11" key="1">
    <citation type="submission" date="2014-04" db="EMBL/GenBank/DDBJ databases">
        <title>Genome evolution of avian class.</title>
        <authorList>
            <person name="Zhang G."/>
            <person name="Li C."/>
        </authorList>
    </citation>
    <scope>NUCLEOTIDE SEQUENCE [LARGE SCALE GENOMIC DNA]</scope>
    <source>
        <strain evidence="10">BGI_N302</strain>
    </source>
</reference>
<comment type="function">
    <text evidence="9">Catalyzes the NAD-dependent oxidative cleavage of spermidine and the subsequent transfer of the butylamine moiety of spermidine to the epsilon-amino group of a critical lysine residue of the eIF-5A precursor protein to form the intermediate deoxyhypusine residue. This is the first step of the post-translational modification of that lysine into an unusual amino acid residue named hypusine. Hypusination is unique to mature eIF-5A factor and is essential for its function.</text>
</comment>
<name>A0A091EBR8_CORBR</name>
<comment type="cofactor">
    <cofactor evidence="2">
        <name>NAD(+)</name>
        <dbReference type="ChEBI" id="CHEBI:57540"/>
    </cofactor>
</comment>
<evidence type="ECO:0000256" key="8">
    <source>
        <dbReference type="ARBA" id="ARBA00023256"/>
    </source>
</evidence>
<evidence type="ECO:0000256" key="3">
    <source>
        <dbReference type="ARBA" id="ARBA00005041"/>
    </source>
</evidence>
<evidence type="ECO:0000313" key="10">
    <source>
        <dbReference type="EMBL" id="KFO54082.1"/>
    </source>
</evidence>
<dbReference type="EC" id="2.5.1.46" evidence="5"/>
<evidence type="ECO:0000256" key="7">
    <source>
        <dbReference type="ARBA" id="ARBA00023027"/>
    </source>
</evidence>
<dbReference type="FunFam" id="3.40.910.10:FF:000010">
    <property type="entry name" value="Deoxyhypusine synthase"/>
    <property type="match status" value="1"/>
</dbReference>
<dbReference type="EMBL" id="KK718030">
    <property type="protein sequence ID" value="KFO54082.1"/>
    <property type="molecule type" value="Genomic_DNA"/>
</dbReference>
<keyword evidence="7" id="KW-0520">NAD</keyword>
<sequence length="74" mass="8439">RESIRYLVQHGMVDVLVTTAGGIEEDLIKCLAPTYIGDFSLRGRDLRENGINRIGNLLVPNDNYCKFEDWLMPI</sequence>
<dbReference type="Pfam" id="PF01916">
    <property type="entry name" value="DS"/>
    <property type="match status" value="1"/>
</dbReference>
<proteinExistence type="inferred from homology"/>
<evidence type="ECO:0000256" key="6">
    <source>
        <dbReference type="ARBA" id="ARBA00020607"/>
    </source>
</evidence>
<dbReference type="SUPFAM" id="SSF52467">
    <property type="entry name" value="DHS-like NAD/FAD-binding domain"/>
    <property type="match status" value="1"/>
</dbReference>
<dbReference type="AlphaFoldDB" id="A0A091EBR8"/>
<evidence type="ECO:0000256" key="2">
    <source>
        <dbReference type="ARBA" id="ARBA00001911"/>
    </source>
</evidence>
<evidence type="ECO:0000256" key="1">
    <source>
        <dbReference type="ARBA" id="ARBA00000952"/>
    </source>
</evidence>
<evidence type="ECO:0000256" key="9">
    <source>
        <dbReference type="ARBA" id="ARBA00056884"/>
    </source>
</evidence>
<dbReference type="PANTHER" id="PTHR11703">
    <property type="entry name" value="DEOXYHYPUSINE SYNTHASE"/>
    <property type="match status" value="1"/>
</dbReference>
<organism evidence="10 11">
    <name type="scientific">Corvus brachyrhynchos</name>
    <name type="common">American crow</name>
    <dbReference type="NCBI Taxonomy" id="85066"/>
    <lineage>
        <taxon>Eukaryota</taxon>
        <taxon>Metazoa</taxon>
        <taxon>Chordata</taxon>
        <taxon>Craniata</taxon>
        <taxon>Vertebrata</taxon>
        <taxon>Euteleostomi</taxon>
        <taxon>Archelosauria</taxon>
        <taxon>Archosauria</taxon>
        <taxon>Dinosauria</taxon>
        <taxon>Saurischia</taxon>
        <taxon>Theropoda</taxon>
        <taxon>Coelurosauria</taxon>
        <taxon>Aves</taxon>
        <taxon>Neognathae</taxon>
        <taxon>Neoaves</taxon>
        <taxon>Telluraves</taxon>
        <taxon>Australaves</taxon>
        <taxon>Passeriformes</taxon>
        <taxon>Corvoidea</taxon>
        <taxon>Corvidae</taxon>
        <taxon>Corvus</taxon>
    </lineage>
</organism>
<dbReference type="PANTHER" id="PTHR11703:SF0">
    <property type="entry name" value="DEOXYHYPUSINE SYNTHASE"/>
    <property type="match status" value="1"/>
</dbReference>
<gene>
    <name evidence="10" type="ORF">N302_04583</name>
</gene>
<accession>A0A091EBR8</accession>
<dbReference type="Gene3D" id="3.40.910.10">
    <property type="entry name" value="Deoxyhypusine synthase"/>
    <property type="match status" value="1"/>
</dbReference>
<evidence type="ECO:0000256" key="5">
    <source>
        <dbReference type="ARBA" id="ARBA00012683"/>
    </source>
</evidence>
<dbReference type="GO" id="GO:0034038">
    <property type="term" value="F:deoxyhypusine synthase activity"/>
    <property type="evidence" value="ECO:0007669"/>
    <property type="project" value="UniProtKB-EC"/>
</dbReference>
<dbReference type="GO" id="GO:0005737">
    <property type="term" value="C:cytoplasm"/>
    <property type="evidence" value="ECO:0007669"/>
    <property type="project" value="TreeGrafter"/>
</dbReference>
<protein>
    <recommendedName>
        <fullName evidence="6">Deoxyhypusine synthase</fullName>
        <ecNumber evidence="5">2.5.1.46</ecNumber>
    </recommendedName>
</protein>
<dbReference type="InterPro" id="IPR036982">
    <property type="entry name" value="Deoxyhypusine_synthase_sf"/>
</dbReference>
<dbReference type="STRING" id="85066.A0A091EBR8"/>
<keyword evidence="11" id="KW-1185">Reference proteome</keyword>
<keyword evidence="8" id="KW-0386">Hypusine biosynthesis</keyword>
<feature type="non-terminal residue" evidence="10">
    <location>
        <position position="74"/>
    </location>
</feature>
<evidence type="ECO:0000256" key="4">
    <source>
        <dbReference type="ARBA" id="ARBA00009892"/>
    </source>
</evidence>
<comment type="catalytic activity">
    <reaction evidence="1">
        <text>[eIF5A protein]-L-lysine + spermidine = [eIF5A protein]-deoxyhypusine + propane-1,3-diamine</text>
        <dbReference type="Rhea" id="RHEA:33299"/>
        <dbReference type="Rhea" id="RHEA-COMP:10143"/>
        <dbReference type="Rhea" id="RHEA-COMP:10144"/>
        <dbReference type="ChEBI" id="CHEBI:29969"/>
        <dbReference type="ChEBI" id="CHEBI:57484"/>
        <dbReference type="ChEBI" id="CHEBI:57834"/>
        <dbReference type="ChEBI" id="CHEBI:82657"/>
        <dbReference type="EC" id="2.5.1.46"/>
    </reaction>
</comment>
<dbReference type="Proteomes" id="UP000052976">
    <property type="component" value="Unassembled WGS sequence"/>
</dbReference>
<evidence type="ECO:0000313" key="11">
    <source>
        <dbReference type="Proteomes" id="UP000052976"/>
    </source>
</evidence>
<comment type="pathway">
    <text evidence="3">Protein modification; eIF5A hypusination.</text>
</comment>
<dbReference type="InterPro" id="IPR029035">
    <property type="entry name" value="DHS-like_NAD/FAD-binding_dom"/>
</dbReference>
<dbReference type="InterPro" id="IPR002773">
    <property type="entry name" value="Deoxyhypusine_synthase"/>
</dbReference>
<comment type="similarity">
    <text evidence="4">Belongs to the deoxyhypusine synthase family.</text>
</comment>
<feature type="non-terminal residue" evidence="10">
    <location>
        <position position="1"/>
    </location>
</feature>